<proteinExistence type="predicted"/>
<dbReference type="InterPro" id="IPR036390">
    <property type="entry name" value="WH_DNA-bd_sf"/>
</dbReference>
<evidence type="ECO:0000313" key="3">
    <source>
        <dbReference type="EMBL" id="MBJ7596658.1"/>
    </source>
</evidence>
<reference evidence="3" key="1">
    <citation type="submission" date="2020-10" db="EMBL/GenBank/DDBJ databases">
        <title>Ca. Dormibacterota MAGs.</title>
        <authorList>
            <person name="Montgomery K."/>
        </authorList>
    </citation>
    <scope>NUCLEOTIDE SEQUENCE [LARGE SCALE GENOMIC DNA]</scope>
    <source>
        <strain evidence="3">SC8812_S17_10</strain>
    </source>
</reference>
<dbReference type="Gene3D" id="1.10.10.10">
    <property type="entry name" value="Winged helix-like DNA-binding domain superfamily/Winged helix DNA-binding domain"/>
    <property type="match status" value="1"/>
</dbReference>
<dbReference type="Proteomes" id="UP000612893">
    <property type="component" value="Unassembled WGS sequence"/>
</dbReference>
<dbReference type="EMBL" id="JAEKNR010000015">
    <property type="protein sequence ID" value="MBJ7596658.1"/>
    <property type="molecule type" value="Genomic_DNA"/>
</dbReference>
<keyword evidence="1" id="KW-0862">Zinc</keyword>
<sequence>MDRKMEVLALLKARGHASLSDVAVSLGLTRQGALRHLDALRERGLIEVSVAPAQGRGRPGHLYALTEQATDAFPSGHRQLATELVDFMESTELERFFAARALRLEAEYSPKLAGLSFEGRVRELARLAREGGHMTEVVEGDDGSLQLRHCNCPIQDVAARSGHPCQHEQSLYERLLGAPLARTTWVGAGDTSCTYDIKNERKEVG</sequence>
<keyword evidence="4" id="KW-1185">Reference proteome</keyword>
<evidence type="ECO:0000256" key="1">
    <source>
        <dbReference type="PROSITE-ProRule" id="PRU00325"/>
    </source>
</evidence>
<comment type="caution">
    <text evidence="3">The sequence shown here is derived from an EMBL/GenBank/DDBJ whole genome shotgun (WGS) entry which is preliminary data.</text>
</comment>
<name>A0A934N776_9BACT</name>
<dbReference type="GO" id="GO:0008270">
    <property type="term" value="F:zinc ion binding"/>
    <property type="evidence" value="ECO:0007669"/>
    <property type="project" value="UniProtKB-KW"/>
</dbReference>
<dbReference type="SUPFAM" id="SSF46785">
    <property type="entry name" value="Winged helix' DNA-binding domain"/>
    <property type="match status" value="1"/>
</dbReference>
<organism evidence="3 4">
    <name type="scientific">Candidatus Nephthysia bennettiae</name>
    <dbReference type="NCBI Taxonomy" id="3127016"/>
    <lineage>
        <taxon>Bacteria</taxon>
        <taxon>Bacillati</taxon>
        <taxon>Candidatus Dormiibacterota</taxon>
        <taxon>Candidatus Dormibacteria</taxon>
        <taxon>Candidatus Dormibacterales</taxon>
        <taxon>Candidatus Dormibacteraceae</taxon>
        <taxon>Candidatus Nephthysia</taxon>
    </lineage>
</organism>
<dbReference type="AlphaFoldDB" id="A0A934N776"/>
<keyword evidence="1" id="KW-0479">Metal-binding</keyword>
<protein>
    <submittedName>
        <fullName evidence="3">Winged helix-turn-helix transcriptional regulator</fullName>
    </submittedName>
</protein>
<evidence type="ECO:0000259" key="2">
    <source>
        <dbReference type="PROSITE" id="PS50966"/>
    </source>
</evidence>
<accession>A0A934N776</accession>
<dbReference type="InterPro" id="IPR036388">
    <property type="entry name" value="WH-like_DNA-bd_sf"/>
</dbReference>
<dbReference type="Pfam" id="PF13412">
    <property type="entry name" value="HTH_24"/>
    <property type="match status" value="1"/>
</dbReference>
<feature type="domain" description="SWIM-type" evidence="2">
    <location>
        <begin position="135"/>
        <end position="176"/>
    </location>
</feature>
<dbReference type="InterPro" id="IPR007527">
    <property type="entry name" value="Znf_SWIM"/>
</dbReference>
<evidence type="ECO:0000313" key="4">
    <source>
        <dbReference type="Proteomes" id="UP000612893"/>
    </source>
</evidence>
<dbReference type="PROSITE" id="PS50966">
    <property type="entry name" value="ZF_SWIM"/>
    <property type="match status" value="1"/>
</dbReference>
<gene>
    <name evidence="3" type="ORF">JF922_01030</name>
</gene>
<keyword evidence="1" id="KW-0863">Zinc-finger</keyword>